<dbReference type="OrthoDB" id="9798430at2"/>
<dbReference type="PANTHER" id="PTHR36503:SF2">
    <property type="entry name" value="BLR2408 PROTEIN"/>
    <property type="match status" value="1"/>
</dbReference>
<dbReference type="EMBL" id="CP018082">
    <property type="protein sequence ID" value="APE35494.1"/>
    <property type="molecule type" value="Genomic_DNA"/>
</dbReference>
<protein>
    <submittedName>
        <fullName evidence="2">Glyoxalase</fullName>
    </submittedName>
</protein>
<dbReference type="KEGG" id="nsl:BOX37_17785"/>
<proteinExistence type="predicted"/>
<dbReference type="SUPFAM" id="SSF54593">
    <property type="entry name" value="Glyoxalase/Bleomycin resistance protein/Dihydroxybiphenyl dioxygenase"/>
    <property type="match status" value="1"/>
</dbReference>
<dbReference type="InterPro" id="IPR004360">
    <property type="entry name" value="Glyas_Fos-R_dOase_dom"/>
</dbReference>
<dbReference type="Pfam" id="PF00903">
    <property type="entry name" value="Glyoxalase"/>
    <property type="match status" value="1"/>
</dbReference>
<evidence type="ECO:0000259" key="1">
    <source>
        <dbReference type="PROSITE" id="PS51819"/>
    </source>
</evidence>
<sequence>MRPKTVVVSLPVEDPERSLRFYRDGLQLRTDGVEDGIILFELPNLSLFLIERGEYASYAERAGITPSVPAPGALIVSCAIGSRNELDDTLSRAVAAGGSVPRPADTYDGSYMGYFADPDGHLWELVFNARTESAPAPDVDA</sequence>
<dbReference type="InterPro" id="IPR029068">
    <property type="entry name" value="Glyas_Bleomycin-R_OHBP_Dase"/>
</dbReference>
<gene>
    <name evidence="2" type="ORF">BOX37_17785</name>
</gene>
<dbReference type="PROSITE" id="PS51819">
    <property type="entry name" value="VOC"/>
    <property type="match status" value="1"/>
</dbReference>
<name>A0A1J0VTZ0_9NOCA</name>
<organism evidence="2 3">
    <name type="scientific">Nocardia mangyaensis</name>
    <dbReference type="NCBI Taxonomy" id="2213200"/>
    <lineage>
        <taxon>Bacteria</taxon>
        <taxon>Bacillati</taxon>
        <taxon>Actinomycetota</taxon>
        <taxon>Actinomycetes</taxon>
        <taxon>Mycobacteriales</taxon>
        <taxon>Nocardiaceae</taxon>
        <taxon>Nocardia</taxon>
    </lineage>
</organism>
<dbReference type="InterPro" id="IPR037523">
    <property type="entry name" value="VOC_core"/>
</dbReference>
<keyword evidence="3" id="KW-1185">Reference proteome</keyword>
<reference evidence="2" key="1">
    <citation type="submission" date="2016-11" db="EMBL/GenBank/DDBJ databases">
        <authorList>
            <person name="Jaros S."/>
            <person name="Januszkiewicz K."/>
            <person name="Wedrychowicz H."/>
        </authorList>
    </citation>
    <scope>NUCLEOTIDE SEQUENCE [LARGE SCALE GENOMIC DNA]</scope>
    <source>
        <strain evidence="2">Y48</strain>
    </source>
</reference>
<evidence type="ECO:0000313" key="2">
    <source>
        <dbReference type="EMBL" id="APE35494.1"/>
    </source>
</evidence>
<evidence type="ECO:0000313" key="3">
    <source>
        <dbReference type="Proteomes" id="UP000183810"/>
    </source>
</evidence>
<dbReference type="PANTHER" id="PTHR36503">
    <property type="entry name" value="BLR2520 PROTEIN"/>
    <property type="match status" value="1"/>
</dbReference>
<dbReference type="Proteomes" id="UP000183810">
    <property type="component" value="Chromosome"/>
</dbReference>
<feature type="domain" description="VOC" evidence="1">
    <location>
        <begin position="2"/>
        <end position="128"/>
    </location>
</feature>
<accession>A0A1J0VTZ0</accession>
<dbReference type="Gene3D" id="3.10.180.10">
    <property type="entry name" value="2,3-Dihydroxybiphenyl 1,2-Dioxygenase, domain 1"/>
    <property type="match status" value="1"/>
</dbReference>
<dbReference type="AlphaFoldDB" id="A0A1J0VTZ0"/>